<dbReference type="KEGG" id="pacs:FAZ98_31840"/>
<name>A0A7Z2GRS0_9BURK</name>
<dbReference type="KEGG" id="pacs:FAZ98_31355"/>
<dbReference type="EMBL" id="CP046916">
    <property type="protein sequence ID" value="QGZ66379.1"/>
    <property type="molecule type" value="Genomic_DNA"/>
</dbReference>
<dbReference type="Proteomes" id="UP000433577">
    <property type="component" value="Chromosome 4"/>
</dbReference>
<proteinExistence type="predicted"/>
<reference evidence="2 3" key="1">
    <citation type="submission" date="2019-12" db="EMBL/GenBank/DDBJ databases">
        <title>Paraburkholderia acidiphila 7Q-K02 sp. nov and Paraburkholderia acidisoli DHF22 sp. nov., two strains isolated from forest soil.</title>
        <authorList>
            <person name="Gao Z."/>
            <person name="Qiu L."/>
        </authorList>
    </citation>
    <scope>NUCLEOTIDE SEQUENCE [LARGE SCALE GENOMIC DNA]</scope>
    <source>
        <strain evidence="2 3">DHF22</strain>
    </source>
</reference>
<dbReference type="RefSeq" id="WP_158957578.1">
    <property type="nucleotide sequence ID" value="NZ_CP046916.1"/>
</dbReference>
<dbReference type="AlphaFoldDB" id="A0A7Z2GRS0"/>
<organism evidence="2 3">
    <name type="scientific">Paraburkholderia acidisoli</name>
    <dbReference type="NCBI Taxonomy" id="2571748"/>
    <lineage>
        <taxon>Bacteria</taxon>
        <taxon>Pseudomonadati</taxon>
        <taxon>Pseudomonadota</taxon>
        <taxon>Betaproteobacteria</taxon>
        <taxon>Burkholderiales</taxon>
        <taxon>Burkholderiaceae</taxon>
        <taxon>Paraburkholderia</taxon>
    </lineage>
</organism>
<dbReference type="EMBL" id="CP046916">
    <property type="protein sequence ID" value="QGZ66293.1"/>
    <property type="molecule type" value="Genomic_DNA"/>
</dbReference>
<keyword evidence="3" id="KW-1185">Reference proteome</keyword>
<protein>
    <submittedName>
        <fullName evidence="2">Uncharacterized protein</fullName>
    </submittedName>
</protein>
<sequence length="61" mass="6629">MQSAELVVKIGQLQSKLEEASAKGFVSREAMQILYKIEETVGTLLELATAEFWAAGNKEAA</sequence>
<accession>A0A7Z2GRS0</accession>
<evidence type="ECO:0000313" key="2">
    <source>
        <dbReference type="EMBL" id="QGZ66379.1"/>
    </source>
</evidence>
<evidence type="ECO:0000313" key="1">
    <source>
        <dbReference type="EMBL" id="QGZ66293.1"/>
    </source>
</evidence>
<evidence type="ECO:0000313" key="3">
    <source>
        <dbReference type="Proteomes" id="UP000433577"/>
    </source>
</evidence>
<gene>
    <name evidence="1" type="ORF">FAZ98_31355</name>
    <name evidence="2" type="ORF">FAZ98_31840</name>
</gene>
<dbReference type="OrthoDB" id="9114132at2"/>